<dbReference type="EMBL" id="LVJI01000054">
    <property type="protein sequence ID" value="OAB40305.1"/>
    <property type="molecule type" value="Genomic_DNA"/>
</dbReference>
<protein>
    <submittedName>
        <fullName evidence="2">Uncharacterized protein</fullName>
    </submittedName>
</protein>
<feature type="compositionally biased region" description="Polar residues" evidence="1">
    <location>
        <begin position="89"/>
        <end position="98"/>
    </location>
</feature>
<proteinExistence type="predicted"/>
<organism evidence="2 3">
    <name type="scientific">Paenibacillus antarcticus</name>
    <dbReference type="NCBI Taxonomy" id="253703"/>
    <lineage>
        <taxon>Bacteria</taxon>
        <taxon>Bacillati</taxon>
        <taxon>Bacillota</taxon>
        <taxon>Bacilli</taxon>
        <taxon>Bacillales</taxon>
        <taxon>Paenibacillaceae</taxon>
        <taxon>Paenibacillus</taxon>
    </lineage>
</organism>
<feature type="region of interest" description="Disordered" evidence="1">
    <location>
        <begin position="76"/>
        <end position="98"/>
    </location>
</feature>
<gene>
    <name evidence="2" type="ORF">PBAT_23665</name>
</gene>
<dbReference type="RefSeq" id="WP_068653111.1">
    <property type="nucleotide sequence ID" value="NZ_CP043611.1"/>
</dbReference>
<dbReference type="AlphaFoldDB" id="A0A168J8Z2"/>
<accession>A0A168J8Z2</accession>
<comment type="caution">
    <text evidence="2">The sequence shown here is derived from an EMBL/GenBank/DDBJ whole genome shotgun (WGS) entry which is preliminary data.</text>
</comment>
<evidence type="ECO:0000256" key="1">
    <source>
        <dbReference type="SAM" id="MobiDB-lite"/>
    </source>
</evidence>
<keyword evidence="3" id="KW-1185">Reference proteome</keyword>
<sequence length="125" mass="13475">MINITHSPKFSEGDIRKWIGYPVCAVLKDGSYIVGKVIDVKDNHLIIAGLEGEGKLSNHPNQRDKAKVSGILDMLFGGKPQSPQPAGGTDTSSPTSNGIGKIIPGIRVGMNVLQYIWPLMGKFFV</sequence>
<reference evidence="2 3" key="1">
    <citation type="submission" date="2016-03" db="EMBL/GenBank/DDBJ databases">
        <title>Draft genome sequence of Paenibacillus antarcticus CECT 5836.</title>
        <authorList>
            <person name="Shin S.-K."/>
            <person name="Yi H."/>
        </authorList>
    </citation>
    <scope>NUCLEOTIDE SEQUENCE [LARGE SCALE GENOMIC DNA]</scope>
    <source>
        <strain evidence="2 3">CECT 5836</strain>
    </source>
</reference>
<dbReference type="OrthoDB" id="2663237at2"/>
<evidence type="ECO:0000313" key="2">
    <source>
        <dbReference type="EMBL" id="OAB40305.1"/>
    </source>
</evidence>
<dbReference type="Proteomes" id="UP000077355">
    <property type="component" value="Unassembled WGS sequence"/>
</dbReference>
<name>A0A168J8Z2_9BACL</name>
<evidence type="ECO:0000313" key="3">
    <source>
        <dbReference type="Proteomes" id="UP000077355"/>
    </source>
</evidence>